<feature type="domain" description="Sulfotransferase" evidence="3">
    <location>
        <begin position="41"/>
        <end position="222"/>
    </location>
</feature>
<dbReference type="InterPro" id="IPR000863">
    <property type="entry name" value="Sulfotransferase_dom"/>
</dbReference>
<evidence type="ECO:0000256" key="1">
    <source>
        <dbReference type="ARBA" id="ARBA00005771"/>
    </source>
</evidence>
<dbReference type="Proteomes" id="UP000821837">
    <property type="component" value="Chromosome 6"/>
</dbReference>
<comment type="caution">
    <text evidence="4">The sequence shown here is derived from an EMBL/GenBank/DDBJ whole genome shotgun (WGS) entry which is preliminary data.</text>
</comment>
<dbReference type="Pfam" id="PF00685">
    <property type="entry name" value="Sulfotransfer_1"/>
    <property type="match status" value="2"/>
</dbReference>
<proteinExistence type="inferred from homology"/>
<evidence type="ECO:0000313" key="4">
    <source>
        <dbReference type="EMBL" id="KAH7947954.1"/>
    </source>
</evidence>
<accession>A0A9D4SUS9</accession>
<keyword evidence="5" id="KW-1185">Reference proteome</keyword>
<reference evidence="4" key="2">
    <citation type="submission" date="2021-09" db="EMBL/GenBank/DDBJ databases">
        <authorList>
            <person name="Jia N."/>
            <person name="Wang J."/>
            <person name="Shi W."/>
            <person name="Du L."/>
            <person name="Sun Y."/>
            <person name="Zhan W."/>
            <person name="Jiang J."/>
            <person name="Wang Q."/>
            <person name="Zhang B."/>
            <person name="Ji P."/>
            <person name="Sakyi L.B."/>
            <person name="Cui X."/>
            <person name="Yuan T."/>
            <person name="Jiang B."/>
            <person name="Yang W."/>
            <person name="Lam T.T.-Y."/>
            <person name="Chang Q."/>
            <person name="Ding S."/>
            <person name="Wang X."/>
            <person name="Zhu J."/>
            <person name="Ruan X."/>
            <person name="Zhao L."/>
            <person name="Wei J."/>
            <person name="Que T."/>
            <person name="Du C."/>
            <person name="Cheng J."/>
            <person name="Dai P."/>
            <person name="Han X."/>
            <person name="Huang E."/>
            <person name="Gao Y."/>
            <person name="Liu J."/>
            <person name="Shao H."/>
            <person name="Ye R."/>
            <person name="Li L."/>
            <person name="Wei W."/>
            <person name="Wang X."/>
            <person name="Wang C."/>
            <person name="Huo Q."/>
            <person name="Li W."/>
            <person name="Guo W."/>
            <person name="Chen H."/>
            <person name="Chen S."/>
            <person name="Zhou L."/>
            <person name="Zhou L."/>
            <person name="Ni X."/>
            <person name="Tian J."/>
            <person name="Zhou Y."/>
            <person name="Sheng Y."/>
            <person name="Liu T."/>
            <person name="Pan Y."/>
            <person name="Xia L."/>
            <person name="Li J."/>
            <person name="Zhao F."/>
            <person name="Cao W."/>
        </authorList>
    </citation>
    <scope>NUCLEOTIDE SEQUENCE</scope>
    <source>
        <strain evidence="4">Rsan-2018</strain>
        <tissue evidence="4">Larvae</tissue>
    </source>
</reference>
<comment type="similarity">
    <text evidence="1">Belongs to the sulfotransferase 1 family.</text>
</comment>
<dbReference type="GO" id="GO:0008146">
    <property type="term" value="F:sulfotransferase activity"/>
    <property type="evidence" value="ECO:0007669"/>
    <property type="project" value="InterPro"/>
</dbReference>
<organism evidence="4 5">
    <name type="scientific">Rhipicephalus sanguineus</name>
    <name type="common">Brown dog tick</name>
    <name type="synonym">Ixodes sanguineus</name>
    <dbReference type="NCBI Taxonomy" id="34632"/>
    <lineage>
        <taxon>Eukaryota</taxon>
        <taxon>Metazoa</taxon>
        <taxon>Ecdysozoa</taxon>
        <taxon>Arthropoda</taxon>
        <taxon>Chelicerata</taxon>
        <taxon>Arachnida</taxon>
        <taxon>Acari</taxon>
        <taxon>Parasitiformes</taxon>
        <taxon>Ixodida</taxon>
        <taxon>Ixodoidea</taxon>
        <taxon>Ixodidae</taxon>
        <taxon>Rhipicephalinae</taxon>
        <taxon>Rhipicephalus</taxon>
        <taxon>Rhipicephalus</taxon>
    </lineage>
</organism>
<protein>
    <recommendedName>
        <fullName evidence="3">Sulfotransferase domain-containing protein</fullName>
    </recommendedName>
</protein>
<name>A0A9D4SUS9_RHISA</name>
<sequence length="582" mass="66593">MAVDVRCPRGPLYRDIDGFRLNAYVSVDLYRSALKYEPRADDVFIVTFPKSGTLWTQQIGYLISHDGSPAPDALEFYKTAKMKRPGLIKTHLPYNLIPKSPSAKYVCVCRNPKDVCVSFFYHTKGFAAYDFADGKFDDYFAVFMQGANDFGDYFDHVLSWYAHRNDPNVLFMQYEDIKADPRNHVLKLAAFLGNEYRRKLVEQPGALDRVIEHSGIDFMRSKTGADIKAFLTRPLDNVKDLCPGSTGVFDFHSPQVPASGNVASTMAVDVRCPRGPLYRDIDGFRLNAYVSFDLYRSALKYEPRADDVFIVTFPKSGTLWMQQIGYLIFHDGSPAPDALEFYKTTPFLEMFGAEDVAKMKRPGLIKTHLPYNLIPKSPSAKYVYVCRNPKDVCVSFFYHTKGFAAYDFADGKFEDYFDVFMQGANDFGDYFDQVLSWYAHRNDPNVLFMHYEDIKADPRNHVLKLAAFLGEEYRRKLVEQPGALERVIEHSGIDFMRSKTGADIKAFLTRPLDNVKDLCPGLKHFHDSSMKYPRTVGFIRKGVVGDWKDHFTPEMNAVIEAKIYQRLGDTDLIDVWKRHGIL</sequence>
<feature type="domain" description="Sulfotransferase" evidence="3">
    <location>
        <begin position="306"/>
        <end position="570"/>
    </location>
</feature>
<dbReference type="PANTHER" id="PTHR11783">
    <property type="entry name" value="SULFOTRANSFERASE SULT"/>
    <property type="match status" value="1"/>
</dbReference>
<reference evidence="4" key="1">
    <citation type="journal article" date="2020" name="Cell">
        <title>Large-Scale Comparative Analyses of Tick Genomes Elucidate Their Genetic Diversity and Vector Capacities.</title>
        <authorList>
            <consortium name="Tick Genome and Microbiome Consortium (TIGMIC)"/>
            <person name="Jia N."/>
            <person name="Wang J."/>
            <person name="Shi W."/>
            <person name="Du L."/>
            <person name="Sun Y."/>
            <person name="Zhan W."/>
            <person name="Jiang J.F."/>
            <person name="Wang Q."/>
            <person name="Zhang B."/>
            <person name="Ji P."/>
            <person name="Bell-Sakyi L."/>
            <person name="Cui X.M."/>
            <person name="Yuan T.T."/>
            <person name="Jiang B.G."/>
            <person name="Yang W.F."/>
            <person name="Lam T.T."/>
            <person name="Chang Q.C."/>
            <person name="Ding S.J."/>
            <person name="Wang X.J."/>
            <person name="Zhu J.G."/>
            <person name="Ruan X.D."/>
            <person name="Zhao L."/>
            <person name="Wei J.T."/>
            <person name="Ye R.Z."/>
            <person name="Que T.C."/>
            <person name="Du C.H."/>
            <person name="Zhou Y.H."/>
            <person name="Cheng J.X."/>
            <person name="Dai P.F."/>
            <person name="Guo W.B."/>
            <person name="Han X.H."/>
            <person name="Huang E.J."/>
            <person name="Li L.F."/>
            <person name="Wei W."/>
            <person name="Gao Y.C."/>
            <person name="Liu J.Z."/>
            <person name="Shao H.Z."/>
            <person name="Wang X."/>
            <person name="Wang C.C."/>
            <person name="Yang T.C."/>
            <person name="Huo Q.B."/>
            <person name="Li W."/>
            <person name="Chen H.Y."/>
            <person name="Chen S.E."/>
            <person name="Zhou L.G."/>
            <person name="Ni X.B."/>
            <person name="Tian J.H."/>
            <person name="Sheng Y."/>
            <person name="Liu T."/>
            <person name="Pan Y.S."/>
            <person name="Xia L.Y."/>
            <person name="Li J."/>
            <person name="Zhao F."/>
            <person name="Cao W.C."/>
        </authorList>
    </citation>
    <scope>NUCLEOTIDE SEQUENCE</scope>
    <source>
        <strain evidence="4">Rsan-2018</strain>
    </source>
</reference>
<dbReference type="VEuPathDB" id="VectorBase:RSAN_056056"/>
<gene>
    <name evidence="4" type="ORF">HPB52_017210</name>
</gene>
<dbReference type="InterPro" id="IPR027417">
    <property type="entry name" value="P-loop_NTPase"/>
</dbReference>
<dbReference type="Gene3D" id="3.40.50.300">
    <property type="entry name" value="P-loop containing nucleotide triphosphate hydrolases"/>
    <property type="match status" value="2"/>
</dbReference>
<evidence type="ECO:0000256" key="2">
    <source>
        <dbReference type="ARBA" id="ARBA00022679"/>
    </source>
</evidence>
<evidence type="ECO:0000313" key="5">
    <source>
        <dbReference type="Proteomes" id="UP000821837"/>
    </source>
</evidence>
<dbReference type="SUPFAM" id="SSF52540">
    <property type="entry name" value="P-loop containing nucleoside triphosphate hydrolases"/>
    <property type="match status" value="2"/>
</dbReference>
<dbReference type="VEuPathDB" id="VectorBase:RSAN_048139"/>
<dbReference type="AlphaFoldDB" id="A0A9D4SUS9"/>
<keyword evidence="2" id="KW-0808">Transferase</keyword>
<evidence type="ECO:0000259" key="3">
    <source>
        <dbReference type="Pfam" id="PF00685"/>
    </source>
</evidence>
<dbReference type="EMBL" id="JABSTV010001252">
    <property type="protein sequence ID" value="KAH7947954.1"/>
    <property type="molecule type" value="Genomic_DNA"/>
</dbReference>